<accession>A0A0L0DWK2</accession>
<gene>
    <name evidence="1" type="ORF">AMSG_11374</name>
</gene>
<dbReference type="RefSeq" id="XP_013752727.1">
    <property type="nucleotide sequence ID" value="XM_013897273.1"/>
</dbReference>
<proteinExistence type="predicted"/>
<sequence length="81" mass="8773">MGRDEEEESLPKLTPELWSAVIASDALTSQVSDPRLQELIRSIDSAPDREAALNATARNDPDFAAFIDTLLSVLDDASTQA</sequence>
<protein>
    <submittedName>
        <fullName evidence="1">Uncharacterized protein</fullName>
    </submittedName>
</protein>
<dbReference type="OrthoDB" id="18412at2759"/>
<reference evidence="1 2" key="1">
    <citation type="submission" date="2010-05" db="EMBL/GenBank/DDBJ databases">
        <title>The Genome Sequence of Thecamonas trahens ATCC 50062.</title>
        <authorList>
            <consortium name="The Broad Institute Genome Sequencing Platform"/>
            <person name="Russ C."/>
            <person name="Cuomo C."/>
            <person name="Shea T."/>
            <person name="Young S.K."/>
            <person name="Zeng Q."/>
            <person name="Koehrsen M."/>
            <person name="Haas B."/>
            <person name="Borodovsky M."/>
            <person name="Guigo R."/>
            <person name="Alvarado L."/>
            <person name="Berlin A."/>
            <person name="Bochicchio J."/>
            <person name="Borenstein D."/>
            <person name="Chapman S."/>
            <person name="Chen Z."/>
            <person name="Freedman E."/>
            <person name="Gellesch M."/>
            <person name="Goldberg J."/>
            <person name="Griggs A."/>
            <person name="Gujja S."/>
            <person name="Heilman E."/>
            <person name="Heiman D."/>
            <person name="Hepburn T."/>
            <person name="Howarth C."/>
            <person name="Jen D."/>
            <person name="Larson L."/>
            <person name="Mehta T."/>
            <person name="Park D."/>
            <person name="Pearson M."/>
            <person name="Roberts A."/>
            <person name="Saif S."/>
            <person name="Shenoy N."/>
            <person name="Sisk P."/>
            <person name="Stolte C."/>
            <person name="Sykes S."/>
            <person name="Thomson T."/>
            <person name="Walk T."/>
            <person name="White J."/>
            <person name="Yandava C."/>
            <person name="Burger G."/>
            <person name="Gray M.W."/>
            <person name="Holland P.W.H."/>
            <person name="King N."/>
            <person name="Lang F.B.F."/>
            <person name="Roger A.J."/>
            <person name="Ruiz-Trillo I."/>
            <person name="Lander E."/>
            <person name="Nusbaum C."/>
        </authorList>
    </citation>
    <scope>NUCLEOTIDE SEQUENCE [LARGE SCALE GENOMIC DNA]</scope>
    <source>
        <strain evidence="1 2">ATCC 50062</strain>
    </source>
</reference>
<evidence type="ECO:0000313" key="2">
    <source>
        <dbReference type="Proteomes" id="UP000054408"/>
    </source>
</evidence>
<dbReference type="AlphaFoldDB" id="A0A0L0DWK2"/>
<dbReference type="EMBL" id="GL349509">
    <property type="protein sequence ID" value="KNC55908.1"/>
    <property type="molecule type" value="Genomic_DNA"/>
</dbReference>
<dbReference type="Proteomes" id="UP000054408">
    <property type="component" value="Unassembled WGS sequence"/>
</dbReference>
<evidence type="ECO:0000313" key="1">
    <source>
        <dbReference type="EMBL" id="KNC55908.1"/>
    </source>
</evidence>
<dbReference type="GeneID" id="25569350"/>
<organism evidence="1 2">
    <name type="scientific">Thecamonas trahens ATCC 50062</name>
    <dbReference type="NCBI Taxonomy" id="461836"/>
    <lineage>
        <taxon>Eukaryota</taxon>
        <taxon>Apusozoa</taxon>
        <taxon>Apusomonadida</taxon>
        <taxon>Apusomonadidae</taxon>
        <taxon>Thecamonas</taxon>
    </lineage>
</organism>
<name>A0A0L0DWK2_THETB</name>
<keyword evidence="2" id="KW-1185">Reference proteome</keyword>